<dbReference type="Proteomes" id="UP001595880">
    <property type="component" value="Unassembled WGS sequence"/>
</dbReference>
<dbReference type="EMBL" id="JBHSDV010000001">
    <property type="protein sequence ID" value="MFC4387197.1"/>
    <property type="molecule type" value="Genomic_DNA"/>
</dbReference>
<gene>
    <name evidence="1" type="ORF">ACFOZ1_05170</name>
</gene>
<reference evidence="2" key="1">
    <citation type="journal article" date="2019" name="Int. J. Syst. Evol. Microbiol.">
        <title>The Global Catalogue of Microorganisms (GCM) 10K type strain sequencing project: providing services to taxonomists for standard genome sequencing and annotation.</title>
        <authorList>
            <consortium name="The Broad Institute Genomics Platform"/>
            <consortium name="The Broad Institute Genome Sequencing Center for Infectious Disease"/>
            <person name="Wu L."/>
            <person name="Ma J."/>
        </authorList>
    </citation>
    <scope>NUCLEOTIDE SEQUENCE [LARGE SCALE GENOMIC DNA]</scope>
    <source>
        <strain evidence="2">KACC 14058</strain>
    </source>
</reference>
<comment type="caution">
    <text evidence="1">The sequence shown here is derived from an EMBL/GenBank/DDBJ whole genome shotgun (WGS) entry which is preliminary data.</text>
</comment>
<organism evidence="1 2">
    <name type="scientific">Gracilibacillus marinus</name>
    <dbReference type="NCBI Taxonomy" id="630535"/>
    <lineage>
        <taxon>Bacteria</taxon>
        <taxon>Bacillati</taxon>
        <taxon>Bacillota</taxon>
        <taxon>Bacilli</taxon>
        <taxon>Bacillales</taxon>
        <taxon>Bacillaceae</taxon>
        <taxon>Gracilibacillus</taxon>
    </lineage>
</organism>
<dbReference type="InterPro" id="IPR019712">
    <property type="entry name" value="YtpB-like"/>
</dbReference>
<proteinExistence type="predicted"/>
<protein>
    <submittedName>
        <fullName evidence="1">Tetraprenyl-beta-curcumene synthase family protein</fullName>
    </submittedName>
</protein>
<dbReference type="Pfam" id="PF10776">
    <property type="entry name" value="DUF2600"/>
    <property type="match status" value="1"/>
</dbReference>
<dbReference type="RefSeq" id="WP_390196675.1">
    <property type="nucleotide sequence ID" value="NZ_JBHSDV010000001.1"/>
</dbReference>
<keyword evidence="2" id="KW-1185">Reference proteome</keyword>
<sequence>MLVKRVPTKAPILMKQVYQKIFPQVNKELAYWTNRANKIPNKELRTQALASIQDKKFHCQGGSVYSVLAGPYWKEAITFIVAYQTISDYLDNLCDRSTSLDPDDFRLLHQSMRDCFIEDAPIPNYYALREDQDDDDYLKDLVRTCQKIVKQVRHFNVIQPFLLELEELYSDLQVHKHVCHDERIPRLENWFYTYKEKWPMLSWYEFSACTGSTLGIFYLISYGLQHEITENLAKKIHTSYFPYMQGLHIMLDYFIDQEEDRLGGDLNFCNYYKDERELEERLTYFVNKTNEHIQELPDRPFHEMVQHGLVGLYLADPKVGKMEQAVKISKRLLRASGRKSQFFHWNIKLYNRLSGRY</sequence>
<evidence type="ECO:0000313" key="1">
    <source>
        <dbReference type="EMBL" id="MFC4387197.1"/>
    </source>
</evidence>
<evidence type="ECO:0000313" key="2">
    <source>
        <dbReference type="Proteomes" id="UP001595880"/>
    </source>
</evidence>
<name>A0ABV8VRX1_9BACI</name>
<accession>A0ABV8VRX1</accession>